<protein>
    <recommendedName>
        <fullName evidence="1">Transposable element P transposase-like GTP-binding insertion domain-containing protein</fullName>
    </recommendedName>
</protein>
<reference evidence="2 3" key="1">
    <citation type="journal article" date="2023" name="Insect Mol. Biol.">
        <title>Genome sequencing provides insights into the evolution of gene families encoding plant cell wall-degrading enzymes in longhorned beetles.</title>
        <authorList>
            <person name="Shin N.R."/>
            <person name="Okamura Y."/>
            <person name="Kirsch R."/>
            <person name="Pauchet Y."/>
        </authorList>
    </citation>
    <scope>NUCLEOTIDE SEQUENCE [LARGE SCALE GENOMIC DNA]</scope>
    <source>
        <strain evidence="2">EAD_L_NR</strain>
    </source>
</reference>
<dbReference type="EMBL" id="JANEYG010000076">
    <property type="protein sequence ID" value="KAJ8914263.1"/>
    <property type="molecule type" value="Genomic_DNA"/>
</dbReference>
<proteinExistence type="predicted"/>
<comment type="caution">
    <text evidence="2">The sequence shown here is derived from an EMBL/GenBank/DDBJ whole genome shotgun (WGS) entry which is preliminary data.</text>
</comment>
<dbReference type="Pfam" id="PF21788">
    <property type="entry name" value="TNP-like_GBD"/>
    <property type="match status" value="1"/>
</dbReference>
<sequence>IGTHIIPAKINKMKVKNCTQVFSHTEGVILHHVAEWDTGDRYNLPTESKYTADLILFLDKLFDSLNCDVLRRSGVLEASL</sequence>
<evidence type="ECO:0000313" key="3">
    <source>
        <dbReference type="Proteomes" id="UP001159042"/>
    </source>
</evidence>
<evidence type="ECO:0000259" key="1">
    <source>
        <dbReference type="Pfam" id="PF21788"/>
    </source>
</evidence>
<dbReference type="Proteomes" id="UP001159042">
    <property type="component" value="Unassembled WGS sequence"/>
</dbReference>
<feature type="non-terminal residue" evidence="2">
    <location>
        <position position="1"/>
    </location>
</feature>
<feature type="domain" description="Transposable element P transposase-like GTP-binding insertion" evidence="1">
    <location>
        <begin position="6"/>
        <end position="72"/>
    </location>
</feature>
<evidence type="ECO:0000313" key="2">
    <source>
        <dbReference type="EMBL" id="KAJ8914263.1"/>
    </source>
</evidence>
<dbReference type="InterPro" id="IPR048366">
    <property type="entry name" value="TNP-like_GBD"/>
</dbReference>
<keyword evidence="3" id="KW-1185">Reference proteome</keyword>
<accession>A0AAV8VJ64</accession>
<organism evidence="2 3">
    <name type="scientific">Exocentrus adspersus</name>
    <dbReference type="NCBI Taxonomy" id="1586481"/>
    <lineage>
        <taxon>Eukaryota</taxon>
        <taxon>Metazoa</taxon>
        <taxon>Ecdysozoa</taxon>
        <taxon>Arthropoda</taxon>
        <taxon>Hexapoda</taxon>
        <taxon>Insecta</taxon>
        <taxon>Pterygota</taxon>
        <taxon>Neoptera</taxon>
        <taxon>Endopterygota</taxon>
        <taxon>Coleoptera</taxon>
        <taxon>Polyphaga</taxon>
        <taxon>Cucujiformia</taxon>
        <taxon>Chrysomeloidea</taxon>
        <taxon>Cerambycidae</taxon>
        <taxon>Lamiinae</taxon>
        <taxon>Acanthocinini</taxon>
        <taxon>Exocentrus</taxon>
    </lineage>
</organism>
<dbReference type="AlphaFoldDB" id="A0AAV8VJ64"/>
<name>A0AAV8VJ64_9CUCU</name>
<gene>
    <name evidence="2" type="ORF">NQ315_003628</name>
</gene>